<feature type="transmembrane region" description="Helical" evidence="6">
    <location>
        <begin position="59"/>
        <end position="80"/>
    </location>
</feature>
<organism evidence="8 9">
    <name type="scientific">Mucilaginibacter oryzae</name>
    <dbReference type="NCBI Taxonomy" id="468058"/>
    <lineage>
        <taxon>Bacteria</taxon>
        <taxon>Pseudomonadati</taxon>
        <taxon>Bacteroidota</taxon>
        <taxon>Sphingobacteriia</taxon>
        <taxon>Sphingobacteriales</taxon>
        <taxon>Sphingobacteriaceae</taxon>
        <taxon>Mucilaginibacter</taxon>
    </lineage>
</organism>
<dbReference type="Proteomes" id="UP000245678">
    <property type="component" value="Unassembled WGS sequence"/>
</dbReference>
<dbReference type="SUPFAM" id="SSF103473">
    <property type="entry name" value="MFS general substrate transporter"/>
    <property type="match status" value="1"/>
</dbReference>
<evidence type="ECO:0000256" key="1">
    <source>
        <dbReference type="ARBA" id="ARBA00004127"/>
    </source>
</evidence>
<feature type="transmembrane region" description="Helical" evidence="6">
    <location>
        <begin position="92"/>
        <end position="112"/>
    </location>
</feature>
<accession>A0A316HL96</accession>
<dbReference type="InterPro" id="IPR024671">
    <property type="entry name" value="Atg22-like"/>
</dbReference>
<dbReference type="RefSeq" id="WP_109607235.1">
    <property type="nucleotide sequence ID" value="NZ_QGHA01000002.1"/>
</dbReference>
<feature type="transmembrane region" description="Helical" evidence="6">
    <location>
        <begin position="284"/>
        <end position="302"/>
    </location>
</feature>
<proteinExistence type="predicted"/>
<feature type="transmembrane region" description="Helical" evidence="6">
    <location>
        <begin position="21"/>
        <end position="39"/>
    </location>
</feature>
<feature type="transmembrane region" description="Helical" evidence="6">
    <location>
        <begin position="377"/>
        <end position="396"/>
    </location>
</feature>
<dbReference type="GO" id="GO:0012505">
    <property type="term" value="C:endomembrane system"/>
    <property type="evidence" value="ECO:0007669"/>
    <property type="project" value="UniProtKB-SubCell"/>
</dbReference>
<dbReference type="Gene3D" id="1.20.1250.20">
    <property type="entry name" value="MFS general substrate transporter like domains"/>
    <property type="match status" value="2"/>
</dbReference>
<dbReference type="GO" id="GO:0022857">
    <property type="term" value="F:transmembrane transporter activity"/>
    <property type="evidence" value="ECO:0007669"/>
    <property type="project" value="InterPro"/>
</dbReference>
<keyword evidence="2" id="KW-0813">Transport</keyword>
<gene>
    <name evidence="8" type="ORF">LX99_01449</name>
</gene>
<evidence type="ECO:0000313" key="8">
    <source>
        <dbReference type="EMBL" id="PWK78995.1"/>
    </source>
</evidence>
<dbReference type="InterPro" id="IPR020846">
    <property type="entry name" value="MFS_dom"/>
</dbReference>
<evidence type="ECO:0000256" key="3">
    <source>
        <dbReference type="ARBA" id="ARBA00022692"/>
    </source>
</evidence>
<evidence type="ECO:0000313" key="9">
    <source>
        <dbReference type="Proteomes" id="UP000245678"/>
    </source>
</evidence>
<dbReference type="AlphaFoldDB" id="A0A316HL96"/>
<feature type="transmembrane region" description="Helical" evidence="6">
    <location>
        <begin position="314"/>
        <end position="332"/>
    </location>
</feature>
<evidence type="ECO:0000256" key="2">
    <source>
        <dbReference type="ARBA" id="ARBA00022448"/>
    </source>
</evidence>
<dbReference type="Pfam" id="PF11700">
    <property type="entry name" value="ATG22"/>
    <property type="match status" value="1"/>
</dbReference>
<keyword evidence="4 6" id="KW-1133">Transmembrane helix</keyword>
<sequence length="441" mass="49005">MENKNNKKTIRAWAFFDWANSAYNLVITSTIFPAYYVAITTNKANGDRVSFFGHSFVNTALSDYALSVAYLVMVLLLPILSSIADYKGNKKIFMLFFTLLGSVACCALFNFNSDHLETGVICFALAAIGYSGGFVFYNSYLPEIATVDMQDKVSAKGFTYGYIGSVLLQLICFVFVLKGEWFGIVDKTFAPRLSFLLVGLWWIGFAVIPFTVLPKGSPNAQSHNHNIIKGGFIELGHVWKKVKQMPLLKRFLPSFFFYSMGVQTIMLVATGFAAKELKMETPQLITIILIIQLVAIAGATLMSRLSGRYGNVRVLVGVVILWILVCLAAYFTYTQMQFYIIAVVVGLVMGGIQSMSRSTYSKYLPENIPDTASFFSFYDVTEKLAIVGGVFSFGFFEELTGSPRNSVLVLGIFFIIGLILLFSLLRAEKNINKNSDFSALK</sequence>
<dbReference type="EMBL" id="QGHA01000002">
    <property type="protein sequence ID" value="PWK78995.1"/>
    <property type="molecule type" value="Genomic_DNA"/>
</dbReference>
<comment type="caution">
    <text evidence="8">The sequence shown here is derived from an EMBL/GenBank/DDBJ whole genome shotgun (WGS) entry which is preliminary data.</text>
</comment>
<keyword evidence="9" id="KW-1185">Reference proteome</keyword>
<name>A0A316HL96_9SPHI</name>
<keyword evidence="3 6" id="KW-0812">Transmembrane</keyword>
<comment type="subcellular location">
    <subcellularLocation>
        <location evidence="1">Endomembrane system</location>
        <topology evidence="1">Multi-pass membrane protein</topology>
    </subcellularLocation>
</comment>
<protein>
    <submittedName>
        <fullName evidence="8">UMF1 family MFS transporter</fullName>
    </submittedName>
</protein>
<dbReference type="PROSITE" id="PS50850">
    <property type="entry name" value="MFS"/>
    <property type="match status" value="1"/>
</dbReference>
<feature type="transmembrane region" description="Helical" evidence="6">
    <location>
        <begin position="251"/>
        <end position="272"/>
    </location>
</feature>
<evidence type="ECO:0000256" key="5">
    <source>
        <dbReference type="ARBA" id="ARBA00023136"/>
    </source>
</evidence>
<feature type="transmembrane region" description="Helical" evidence="6">
    <location>
        <begin position="158"/>
        <end position="177"/>
    </location>
</feature>
<reference evidence="8 9" key="1">
    <citation type="submission" date="2018-05" db="EMBL/GenBank/DDBJ databases">
        <title>Genomic Encyclopedia of Archaeal and Bacterial Type Strains, Phase II (KMG-II): from individual species to whole genera.</title>
        <authorList>
            <person name="Goeker M."/>
        </authorList>
    </citation>
    <scope>NUCLEOTIDE SEQUENCE [LARGE SCALE GENOMIC DNA]</scope>
    <source>
        <strain evidence="8 9">DSM 19975</strain>
    </source>
</reference>
<feature type="domain" description="Major facilitator superfamily (MFS) profile" evidence="7">
    <location>
        <begin position="247"/>
        <end position="441"/>
    </location>
</feature>
<feature type="transmembrane region" description="Helical" evidence="6">
    <location>
        <begin position="338"/>
        <end position="356"/>
    </location>
</feature>
<feature type="transmembrane region" description="Helical" evidence="6">
    <location>
        <begin position="189"/>
        <end position="213"/>
    </location>
</feature>
<dbReference type="InterPro" id="IPR036259">
    <property type="entry name" value="MFS_trans_sf"/>
</dbReference>
<dbReference type="InterPro" id="IPR050495">
    <property type="entry name" value="ATG22/LtaA_families"/>
</dbReference>
<keyword evidence="5 6" id="KW-0472">Membrane</keyword>
<evidence type="ECO:0000256" key="4">
    <source>
        <dbReference type="ARBA" id="ARBA00022989"/>
    </source>
</evidence>
<evidence type="ECO:0000256" key="6">
    <source>
        <dbReference type="SAM" id="Phobius"/>
    </source>
</evidence>
<feature type="transmembrane region" description="Helical" evidence="6">
    <location>
        <begin position="118"/>
        <end position="137"/>
    </location>
</feature>
<dbReference type="PANTHER" id="PTHR23519:SF1">
    <property type="entry name" value="AUTOPHAGY-RELATED PROTEIN 22"/>
    <property type="match status" value="1"/>
</dbReference>
<evidence type="ECO:0000259" key="7">
    <source>
        <dbReference type="PROSITE" id="PS50850"/>
    </source>
</evidence>
<dbReference type="PANTHER" id="PTHR23519">
    <property type="entry name" value="AUTOPHAGY-RELATED PROTEIN 22"/>
    <property type="match status" value="1"/>
</dbReference>
<feature type="transmembrane region" description="Helical" evidence="6">
    <location>
        <begin position="408"/>
        <end position="425"/>
    </location>
</feature>